<comment type="catalytic activity">
    <reaction evidence="1">
        <text>Endohydrolysis of (1-&gt;4)-beta-D-glucosidic linkages in cellulose, lichenin and cereal beta-D-glucans.</text>
        <dbReference type="EC" id="3.2.1.4"/>
    </reaction>
</comment>
<sequence>GVNMAGLEFGINSNGQKGDKNLPPDLTQVDDFVNQGFNMIRIPFGWQFIQPTLKGELDPTQLALLDKHVNAVLAKKAYVIIDLHNYARHEGKIVGQSDVGADALVDLWTRLAVHYKDQRHVTFGLMNEPHDVDSKTWIGTLQQVVTAVRKAGAIRTKLILPGNAWSHPTTFANDYNLGLSGIKNPDGTHHGLIFEFHQYFDNDGVGTQRECSQDHIDELNSAVALLKKDGRQALITEMGGGNSQSCTADLNTILHDAPQNYPTIIGALIWGGGSF</sequence>
<dbReference type="GO" id="GO:0030245">
    <property type="term" value="P:cellulose catabolic process"/>
    <property type="evidence" value="ECO:0007669"/>
    <property type="project" value="UniProtKB-KW"/>
</dbReference>
<keyword evidence="8 10" id="KW-0326">Glycosidase</keyword>
<gene>
    <name evidence="12" type="ORF">MELLADRAFT_26204</name>
</gene>
<dbReference type="eggNOG" id="ENOG502QXN4">
    <property type="taxonomic scope" value="Eukaryota"/>
</dbReference>
<evidence type="ECO:0000256" key="9">
    <source>
        <dbReference type="ARBA" id="ARBA00023326"/>
    </source>
</evidence>
<evidence type="ECO:0000256" key="10">
    <source>
        <dbReference type="RuleBase" id="RU361153"/>
    </source>
</evidence>
<accession>F4S2U4</accession>
<dbReference type="EMBL" id="GL883141">
    <property type="protein sequence ID" value="EGG01067.1"/>
    <property type="molecule type" value="Genomic_DNA"/>
</dbReference>
<keyword evidence="4" id="KW-0732">Signal</keyword>
<keyword evidence="5 10" id="KW-0378">Hydrolase</keyword>
<dbReference type="PANTHER" id="PTHR34142">
    <property type="entry name" value="ENDO-BETA-1,4-GLUCANASE A"/>
    <property type="match status" value="1"/>
</dbReference>
<keyword evidence="6" id="KW-0136">Cellulose degradation</keyword>
<dbReference type="InterPro" id="IPR017853">
    <property type="entry name" value="GH"/>
</dbReference>
<name>F4S2U4_MELLP</name>
<comment type="similarity">
    <text evidence="2 10">Belongs to the glycosyl hydrolase 5 (cellulase A) family.</text>
</comment>
<dbReference type="FunFam" id="3.20.20.80:FF:000124">
    <property type="entry name" value="Exported cellulase"/>
    <property type="match status" value="1"/>
</dbReference>
<evidence type="ECO:0000256" key="3">
    <source>
        <dbReference type="ARBA" id="ARBA00012601"/>
    </source>
</evidence>
<dbReference type="AlphaFoldDB" id="F4S2U4"/>
<dbReference type="GO" id="GO:0008810">
    <property type="term" value="F:cellulase activity"/>
    <property type="evidence" value="ECO:0007669"/>
    <property type="project" value="UniProtKB-EC"/>
</dbReference>
<dbReference type="PANTHER" id="PTHR34142:SF1">
    <property type="entry name" value="GLYCOSIDE HYDROLASE FAMILY 5 DOMAIN-CONTAINING PROTEIN"/>
    <property type="match status" value="1"/>
</dbReference>
<feature type="non-terminal residue" evidence="12">
    <location>
        <position position="1"/>
    </location>
</feature>
<dbReference type="HOGENOM" id="CLU_029718_1_1_1"/>
<dbReference type="VEuPathDB" id="FungiDB:MELLADRAFT_26204"/>
<evidence type="ECO:0000259" key="11">
    <source>
        <dbReference type="Pfam" id="PF00150"/>
    </source>
</evidence>
<organism evidence="13">
    <name type="scientific">Melampsora larici-populina (strain 98AG31 / pathotype 3-4-7)</name>
    <name type="common">Poplar leaf rust fungus</name>
    <dbReference type="NCBI Taxonomy" id="747676"/>
    <lineage>
        <taxon>Eukaryota</taxon>
        <taxon>Fungi</taxon>
        <taxon>Dikarya</taxon>
        <taxon>Basidiomycota</taxon>
        <taxon>Pucciniomycotina</taxon>
        <taxon>Pucciniomycetes</taxon>
        <taxon>Pucciniales</taxon>
        <taxon>Melampsoraceae</taxon>
        <taxon>Melampsora</taxon>
    </lineage>
</organism>
<evidence type="ECO:0000313" key="13">
    <source>
        <dbReference type="Proteomes" id="UP000001072"/>
    </source>
</evidence>
<evidence type="ECO:0000313" key="12">
    <source>
        <dbReference type="EMBL" id="EGG01067.1"/>
    </source>
</evidence>
<evidence type="ECO:0000256" key="5">
    <source>
        <dbReference type="ARBA" id="ARBA00022801"/>
    </source>
</evidence>
<dbReference type="SUPFAM" id="SSF51445">
    <property type="entry name" value="(Trans)glycosidases"/>
    <property type="match status" value="1"/>
</dbReference>
<dbReference type="InParanoid" id="F4S2U4"/>
<dbReference type="Pfam" id="PF00150">
    <property type="entry name" value="Cellulase"/>
    <property type="match status" value="1"/>
</dbReference>
<protein>
    <recommendedName>
        <fullName evidence="3">cellulase</fullName>
        <ecNumber evidence="3">3.2.1.4</ecNumber>
    </recommendedName>
</protein>
<evidence type="ECO:0000256" key="7">
    <source>
        <dbReference type="ARBA" id="ARBA00023277"/>
    </source>
</evidence>
<evidence type="ECO:0000256" key="8">
    <source>
        <dbReference type="ARBA" id="ARBA00023295"/>
    </source>
</evidence>
<keyword evidence="9" id="KW-0624">Polysaccharide degradation</keyword>
<evidence type="ECO:0000256" key="2">
    <source>
        <dbReference type="ARBA" id="ARBA00005641"/>
    </source>
</evidence>
<dbReference type="Gene3D" id="3.20.20.80">
    <property type="entry name" value="Glycosidases"/>
    <property type="match status" value="1"/>
</dbReference>
<dbReference type="EC" id="3.2.1.4" evidence="3"/>
<reference evidence="13" key="1">
    <citation type="journal article" date="2011" name="Proc. Natl. Acad. Sci. U.S.A.">
        <title>Obligate biotrophy features unraveled by the genomic analysis of rust fungi.</title>
        <authorList>
            <person name="Duplessis S."/>
            <person name="Cuomo C.A."/>
            <person name="Lin Y.-C."/>
            <person name="Aerts A."/>
            <person name="Tisserant E."/>
            <person name="Veneault-Fourrey C."/>
            <person name="Joly D.L."/>
            <person name="Hacquard S."/>
            <person name="Amselem J."/>
            <person name="Cantarel B.L."/>
            <person name="Chiu R."/>
            <person name="Coutinho P.M."/>
            <person name="Feau N."/>
            <person name="Field M."/>
            <person name="Frey P."/>
            <person name="Gelhaye E."/>
            <person name="Goldberg J."/>
            <person name="Grabherr M.G."/>
            <person name="Kodira C.D."/>
            <person name="Kohler A."/>
            <person name="Kuees U."/>
            <person name="Lindquist E.A."/>
            <person name="Lucas S.M."/>
            <person name="Mago R."/>
            <person name="Mauceli E."/>
            <person name="Morin E."/>
            <person name="Murat C."/>
            <person name="Pangilinan J.L."/>
            <person name="Park R."/>
            <person name="Pearson M."/>
            <person name="Quesneville H."/>
            <person name="Rouhier N."/>
            <person name="Sakthikumar S."/>
            <person name="Salamov A.A."/>
            <person name="Schmutz J."/>
            <person name="Selles B."/>
            <person name="Shapiro H."/>
            <person name="Tanguay P."/>
            <person name="Tuskan G.A."/>
            <person name="Henrissat B."/>
            <person name="Van de Peer Y."/>
            <person name="Rouze P."/>
            <person name="Ellis J.G."/>
            <person name="Dodds P.N."/>
            <person name="Schein J.E."/>
            <person name="Zhong S."/>
            <person name="Hamelin R.C."/>
            <person name="Grigoriev I.V."/>
            <person name="Szabo L.J."/>
            <person name="Martin F."/>
        </authorList>
    </citation>
    <scope>NUCLEOTIDE SEQUENCE [LARGE SCALE GENOMIC DNA]</scope>
    <source>
        <strain evidence="13">98AG31 / pathotype 3-4-7</strain>
    </source>
</reference>
<feature type="domain" description="Glycoside hydrolase family 5" evidence="11">
    <location>
        <begin position="28"/>
        <end position="265"/>
    </location>
</feature>
<evidence type="ECO:0000256" key="4">
    <source>
        <dbReference type="ARBA" id="ARBA00022729"/>
    </source>
</evidence>
<dbReference type="STRING" id="747676.F4S2U4"/>
<dbReference type="RefSeq" id="XP_007415667.1">
    <property type="nucleotide sequence ID" value="XM_007415605.1"/>
</dbReference>
<evidence type="ECO:0000256" key="1">
    <source>
        <dbReference type="ARBA" id="ARBA00000966"/>
    </source>
</evidence>
<dbReference type="GeneID" id="18926948"/>
<proteinExistence type="inferred from homology"/>
<dbReference type="OrthoDB" id="5823761at2759"/>
<dbReference type="KEGG" id="mlr:MELLADRAFT_26204"/>
<keyword evidence="7" id="KW-0119">Carbohydrate metabolism</keyword>
<dbReference type="Proteomes" id="UP000001072">
    <property type="component" value="Unassembled WGS sequence"/>
</dbReference>
<feature type="non-terminal residue" evidence="12">
    <location>
        <position position="275"/>
    </location>
</feature>
<keyword evidence="13" id="KW-1185">Reference proteome</keyword>
<evidence type="ECO:0000256" key="6">
    <source>
        <dbReference type="ARBA" id="ARBA00023001"/>
    </source>
</evidence>
<dbReference type="InterPro" id="IPR001547">
    <property type="entry name" value="Glyco_hydro_5"/>
</dbReference>